<feature type="non-terminal residue" evidence="1">
    <location>
        <position position="19"/>
    </location>
</feature>
<evidence type="ECO:0000313" key="1">
    <source>
        <dbReference type="EMBL" id="CAF4316943.1"/>
    </source>
</evidence>
<dbReference type="Proteomes" id="UP000663874">
    <property type="component" value="Unassembled WGS sequence"/>
</dbReference>
<accession>A0A820IV07</accession>
<gene>
    <name evidence="1" type="ORF">FNK824_LOCUS41196</name>
</gene>
<protein>
    <submittedName>
        <fullName evidence="1">Uncharacterized protein</fullName>
    </submittedName>
</protein>
<comment type="caution">
    <text evidence="1">The sequence shown here is derived from an EMBL/GenBank/DDBJ whole genome shotgun (WGS) entry which is preliminary data.</text>
</comment>
<sequence length="19" mass="1990">MLHSGLDIPSNNTIGKVHG</sequence>
<name>A0A820IV07_9BILA</name>
<proteinExistence type="predicted"/>
<organism evidence="1 2">
    <name type="scientific">Rotaria sordida</name>
    <dbReference type="NCBI Taxonomy" id="392033"/>
    <lineage>
        <taxon>Eukaryota</taxon>
        <taxon>Metazoa</taxon>
        <taxon>Spiralia</taxon>
        <taxon>Gnathifera</taxon>
        <taxon>Rotifera</taxon>
        <taxon>Eurotatoria</taxon>
        <taxon>Bdelloidea</taxon>
        <taxon>Philodinida</taxon>
        <taxon>Philodinidae</taxon>
        <taxon>Rotaria</taxon>
    </lineage>
</organism>
<dbReference type="EMBL" id="CAJOBE010038201">
    <property type="protein sequence ID" value="CAF4316943.1"/>
    <property type="molecule type" value="Genomic_DNA"/>
</dbReference>
<dbReference type="AlphaFoldDB" id="A0A820IV07"/>
<evidence type="ECO:0000313" key="2">
    <source>
        <dbReference type="Proteomes" id="UP000663874"/>
    </source>
</evidence>
<reference evidence="1" key="1">
    <citation type="submission" date="2021-02" db="EMBL/GenBank/DDBJ databases">
        <authorList>
            <person name="Nowell W R."/>
        </authorList>
    </citation>
    <scope>NUCLEOTIDE SEQUENCE</scope>
</reference>